<dbReference type="Pfam" id="PF01061">
    <property type="entry name" value="ABC2_membrane"/>
    <property type="match status" value="1"/>
</dbReference>
<feature type="transmembrane region" description="Helical" evidence="5">
    <location>
        <begin position="174"/>
        <end position="202"/>
    </location>
</feature>
<evidence type="ECO:0000313" key="7">
    <source>
        <dbReference type="EMBL" id="SHM10389.1"/>
    </source>
</evidence>
<keyword evidence="3 5" id="KW-1133">Transmembrane helix</keyword>
<dbReference type="GO" id="GO:0016020">
    <property type="term" value="C:membrane"/>
    <property type="evidence" value="ECO:0007669"/>
    <property type="project" value="UniProtKB-SubCell"/>
</dbReference>
<gene>
    <name evidence="7" type="ORF">SAMN02746066_00785</name>
</gene>
<dbReference type="OrthoDB" id="266913at2"/>
<dbReference type="AlphaFoldDB" id="A0A1M7G3E4"/>
<keyword evidence="8" id="KW-1185">Reference proteome</keyword>
<dbReference type="PANTHER" id="PTHR43027:SF1">
    <property type="entry name" value="DOXORUBICIN RESISTANCE ABC TRANSPORTER PERMEASE PROTEIN DRRC-RELATED"/>
    <property type="match status" value="1"/>
</dbReference>
<evidence type="ECO:0000259" key="6">
    <source>
        <dbReference type="Pfam" id="PF01061"/>
    </source>
</evidence>
<evidence type="ECO:0000256" key="3">
    <source>
        <dbReference type="ARBA" id="ARBA00022989"/>
    </source>
</evidence>
<dbReference type="STRING" id="1120996.SAMN02746066_00785"/>
<dbReference type="Proteomes" id="UP000184038">
    <property type="component" value="Unassembled WGS sequence"/>
</dbReference>
<proteinExistence type="predicted"/>
<protein>
    <submittedName>
        <fullName evidence="7">ABC-2 type transporter</fullName>
    </submittedName>
</protein>
<reference evidence="7 8" key="1">
    <citation type="submission" date="2016-11" db="EMBL/GenBank/DDBJ databases">
        <authorList>
            <person name="Jaros S."/>
            <person name="Januszkiewicz K."/>
            <person name="Wedrychowicz H."/>
        </authorList>
    </citation>
    <scope>NUCLEOTIDE SEQUENCE [LARGE SCALE GENOMIC DNA]</scope>
    <source>
        <strain evidence="7 8">DSM 15930</strain>
    </source>
</reference>
<feature type="transmembrane region" description="Helical" evidence="5">
    <location>
        <begin position="241"/>
        <end position="260"/>
    </location>
</feature>
<feature type="domain" description="ABC-2 type transporter transmembrane" evidence="6">
    <location>
        <begin position="112"/>
        <end position="282"/>
    </location>
</feature>
<feature type="transmembrane region" description="Helical" evidence="5">
    <location>
        <begin position="21"/>
        <end position="41"/>
    </location>
</feature>
<comment type="subcellular location">
    <subcellularLocation>
        <location evidence="1">Membrane</location>
        <topology evidence="1">Multi-pass membrane protein</topology>
    </subcellularLocation>
</comment>
<dbReference type="InterPro" id="IPR052902">
    <property type="entry name" value="ABC-2_transporter"/>
</dbReference>
<dbReference type="EMBL" id="FRCP01000006">
    <property type="protein sequence ID" value="SHM10389.1"/>
    <property type="molecule type" value="Genomic_DNA"/>
</dbReference>
<dbReference type="InterPro" id="IPR013525">
    <property type="entry name" value="ABC2_TM"/>
</dbReference>
<sequence length="283" mass="31419">MGIYLVIKNNIKRAMRNRMNIVMVVLAPLLICVVTVISLQFKTNIVRVGILDDANTTKEDIKYVMEQLDGYQGIEVQRAESTLINTNLIMGRYHRYIDTTKPLEPQVREIKASTVIAKNVSNSEKSSKTAKQAVGLLITTFLILATVHATQYLKDQKSGTISRYMMSGRVKGSYFIGYCGYTFLITAVQCGVCLGLMTAIMPRVRMEFTLFITIVLTIALLAAVLSMCIVKLSKSDLRANLTASSVAIILSLLAGTFVATEHMPKSMQTLQVLNPINWILNLL</sequence>
<evidence type="ECO:0000256" key="2">
    <source>
        <dbReference type="ARBA" id="ARBA00022692"/>
    </source>
</evidence>
<evidence type="ECO:0000256" key="5">
    <source>
        <dbReference type="SAM" id="Phobius"/>
    </source>
</evidence>
<keyword evidence="2 5" id="KW-0812">Transmembrane</keyword>
<dbReference type="GO" id="GO:0140359">
    <property type="term" value="F:ABC-type transporter activity"/>
    <property type="evidence" value="ECO:0007669"/>
    <property type="project" value="InterPro"/>
</dbReference>
<keyword evidence="4 5" id="KW-0472">Membrane</keyword>
<evidence type="ECO:0000256" key="1">
    <source>
        <dbReference type="ARBA" id="ARBA00004141"/>
    </source>
</evidence>
<feature type="transmembrane region" description="Helical" evidence="5">
    <location>
        <begin position="208"/>
        <end position="229"/>
    </location>
</feature>
<evidence type="ECO:0000313" key="8">
    <source>
        <dbReference type="Proteomes" id="UP000184038"/>
    </source>
</evidence>
<dbReference type="PANTHER" id="PTHR43027">
    <property type="entry name" value="DOXORUBICIN RESISTANCE ABC TRANSPORTER PERMEASE PROTEIN DRRC-RELATED"/>
    <property type="match status" value="1"/>
</dbReference>
<accession>A0A1M7G3E4</accession>
<feature type="transmembrane region" description="Helical" evidence="5">
    <location>
        <begin position="133"/>
        <end position="153"/>
    </location>
</feature>
<name>A0A1M7G3E4_9FIRM</name>
<dbReference type="RefSeq" id="WP_073283145.1">
    <property type="nucleotide sequence ID" value="NZ_FRCP01000006.1"/>
</dbReference>
<evidence type="ECO:0000256" key="4">
    <source>
        <dbReference type="ARBA" id="ARBA00023136"/>
    </source>
</evidence>
<organism evidence="7 8">
    <name type="scientific">Anaerosporobacter mobilis DSM 15930</name>
    <dbReference type="NCBI Taxonomy" id="1120996"/>
    <lineage>
        <taxon>Bacteria</taxon>
        <taxon>Bacillati</taxon>
        <taxon>Bacillota</taxon>
        <taxon>Clostridia</taxon>
        <taxon>Lachnospirales</taxon>
        <taxon>Lachnospiraceae</taxon>
        <taxon>Anaerosporobacter</taxon>
    </lineage>
</organism>